<dbReference type="SUPFAM" id="SSF51215">
    <property type="entry name" value="Regulatory protein AraC"/>
    <property type="match status" value="1"/>
</dbReference>
<evidence type="ECO:0000313" key="5">
    <source>
        <dbReference type="EMBL" id="TCL55671.1"/>
    </source>
</evidence>
<dbReference type="STRING" id="1469948.GCA_000732725_01179"/>
<comment type="caution">
    <text evidence="5">The sequence shown here is derived from an EMBL/GenBank/DDBJ whole genome shotgun (WGS) entry which is preliminary data.</text>
</comment>
<dbReference type="Pfam" id="PF02311">
    <property type="entry name" value="AraC_binding"/>
    <property type="match status" value="1"/>
</dbReference>
<dbReference type="InterPro" id="IPR009057">
    <property type="entry name" value="Homeodomain-like_sf"/>
</dbReference>
<dbReference type="GO" id="GO:0003700">
    <property type="term" value="F:DNA-binding transcription factor activity"/>
    <property type="evidence" value="ECO:0007669"/>
    <property type="project" value="InterPro"/>
</dbReference>
<dbReference type="SMART" id="SM00342">
    <property type="entry name" value="HTH_ARAC"/>
    <property type="match status" value="1"/>
</dbReference>
<keyword evidence="6" id="KW-1185">Reference proteome</keyword>
<dbReference type="Gene3D" id="2.60.120.10">
    <property type="entry name" value="Jelly Rolls"/>
    <property type="match status" value="1"/>
</dbReference>
<dbReference type="Gene3D" id="1.10.10.60">
    <property type="entry name" value="Homeodomain-like"/>
    <property type="match status" value="2"/>
</dbReference>
<dbReference type="Proteomes" id="UP000295718">
    <property type="component" value="Unassembled WGS sequence"/>
</dbReference>
<dbReference type="AlphaFoldDB" id="A0A4R1QRM4"/>
<dbReference type="InterPro" id="IPR037923">
    <property type="entry name" value="HTH-like"/>
</dbReference>
<evidence type="ECO:0000256" key="2">
    <source>
        <dbReference type="ARBA" id="ARBA00023125"/>
    </source>
</evidence>
<dbReference type="InterPro" id="IPR014710">
    <property type="entry name" value="RmlC-like_jellyroll"/>
</dbReference>
<evidence type="ECO:0000256" key="3">
    <source>
        <dbReference type="ARBA" id="ARBA00023163"/>
    </source>
</evidence>
<dbReference type="SUPFAM" id="SSF46689">
    <property type="entry name" value="Homeodomain-like"/>
    <property type="match status" value="2"/>
</dbReference>
<reference evidence="5 6" key="1">
    <citation type="submission" date="2019-03" db="EMBL/GenBank/DDBJ databases">
        <title>Genomic Encyclopedia of Type Strains, Phase IV (KMG-IV): sequencing the most valuable type-strain genomes for metagenomic binning, comparative biology and taxonomic classification.</title>
        <authorList>
            <person name="Goeker M."/>
        </authorList>
    </citation>
    <scope>NUCLEOTIDE SEQUENCE [LARGE SCALE GENOMIC DNA]</scope>
    <source>
        <strain evidence="5 6">DSM 100556</strain>
    </source>
</reference>
<protein>
    <submittedName>
        <fullName evidence="5">AraC-like DNA-binding protein</fullName>
    </submittedName>
</protein>
<keyword evidence="3" id="KW-0804">Transcription</keyword>
<dbReference type="OrthoDB" id="9774814at2"/>
<feature type="domain" description="HTH araC/xylS-type" evidence="4">
    <location>
        <begin position="186"/>
        <end position="282"/>
    </location>
</feature>
<sequence>MSDIAGAYEKTGYLNKHYKFFHLKDSDSRKFDYHYHDFDKIIYLLNGRADYMIEGKKYLLEPHDFIFVNRNEIHKPIVDFSIPYERMILYIDHSFIEGYAKDDYDLSECFGRTFKEKTNVVRFPAVVTRELYETLRRMEENDKTSGYAGELYGELLFLEFMVQMNRACLENEFAYHHTAKYNKKIIDIIQYINENLSEELSIDDLSENFYMSKYHMMRQFKEETGYSIHQYTLEKRIVTARSMLLNGVPAMVAAMECGFKDYSTFARAFKKKLGSMPSKIKG</sequence>
<dbReference type="PANTHER" id="PTHR43280">
    <property type="entry name" value="ARAC-FAMILY TRANSCRIPTIONAL REGULATOR"/>
    <property type="match status" value="1"/>
</dbReference>
<proteinExistence type="predicted"/>
<dbReference type="InterPro" id="IPR003313">
    <property type="entry name" value="AraC-bd"/>
</dbReference>
<name>A0A4R1QRM4_9FIRM</name>
<organism evidence="5 6">
    <name type="scientific">Kineothrix alysoides</name>
    <dbReference type="NCBI Taxonomy" id="1469948"/>
    <lineage>
        <taxon>Bacteria</taxon>
        <taxon>Bacillati</taxon>
        <taxon>Bacillota</taxon>
        <taxon>Clostridia</taxon>
        <taxon>Lachnospirales</taxon>
        <taxon>Lachnospiraceae</taxon>
        <taxon>Kineothrix</taxon>
    </lineage>
</organism>
<dbReference type="EMBL" id="SLUO01000014">
    <property type="protein sequence ID" value="TCL55671.1"/>
    <property type="molecule type" value="Genomic_DNA"/>
</dbReference>
<keyword evidence="2 5" id="KW-0238">DNA-binding</keyword>
<dbReference type="GO" id="GO:0043565">
    <property type="term" value="F:sequence-specific DNA binding"/>
    <property type="evidence" value="ECO:0007669"/>
    <property type="project" value="InterPro"/>
</dbReference>
<keyword evidence="1" id="KW-0805">Transcription regulation</keyword>
<accession>A0A4R1QRM4</accession>
<evidence type="ECO:0000256" key="1">
    <source>
        <dbReference type="ARBA" id="ARBA00023015"/>
    </source>
</evidence>
<dbReference type="RefSeq" id="WP_031389905.1">
    <property type="nucleotide sequence ID" value="NZ_JPNB01000001.1"/>
</dbReference>
<dbReference type="InterPro" id="IPR018060">
    <property type="entry name" value="HTH_AraC"/>
</dbReference>
<evidence type="ECO:0000313" key="6">
    <source>
        <dbReference type="Proteomes" id="UP000295718"/>
    </source>
</evidence>
<gene>
    <name evidence="5" type="ORF">EDD76_11482</name>
</gene>
<dbReference type="PANTHER" id="PTHR43280:SF34">
    <property type="entry name" value="ARAC-FAMILY TRANSCRIPTIONAL REGULATOR"/>
    <property type="match status" value="1"/>
</dbReference>
<evidence type="ECO:0000259" key="4">
    <source>
        <dbReference type="PROSITE" id="PS01124"/>
    </source>
</evidence>
<dbReference type="PROSITE" id="PS01124">
    <property type="entry name" value="HTH_ARAC_FAMILY_2"/>
    <property type="match status" value="1"/>
</dbReference>
<dbReference type="Pfam" id="PF12833">
    <property type="entry name" value="HTH_18"/>
    <property type="match status" value="1"/>
</dbReference>